<feature type="domain" description="DUF6699" evidence="1">
    <location>
        <begin position="159"/>
        <end position="318"/>
    </location>
</feature>
<reference evidence="2" key="1">
    <citation type="journal article" date="2018" name="Genome Biol. Evol.">
        <title>Genomics and development of Lentinus tigrinus, a white-rot wood-decaying mushroom with dimorphic fruiting bodies.</title>
        <authorList>
            <person name="Wu B."/>
            <person name="Xu Z."/>
            <person name="Knudson A."/>
            <person name="Carlson A."/>
            <person name="Chen N."/>
            <person name="Kovaka S."/>
            <person name="LaButti K."/>
            <person name="Lipzen A."/>
            <person name="Pennachio C."/>
            <person name="Riley R."/>
            <person name="Schakwitz W."/>
            <person name="Umezawa K."/>
            <person name="Ohm R.A."/>
            <person name="Grigoriev I.V."/>
            <person name="Nagy L.G."/>
            <person name="Gibbons J."/>
            <person name="Hibbett D."/>
        </authorList>
    </citation>
    <scope>NUCLEOTIDE SEQUENCE [LARGE SCALE GENOMIC DNA]</scope>
    <source>
        <strain evidence="2">ALCF2SS1-6</strain>
    </source>
</reference>
<proteinExistence type="predicted"/>
<name>A0A5C2SWI5_9APHY</name>
<keyword evidence="3" id="KW-1185">Reference proteome</keyword>
<dbReference type="Pfam" id="PF20415">
    <property type="entry name" value="DUF6699"/>
    <property type="match status" value="1"/>
</dbReference>
<dbReference type="OrthoDB" id="3251728at2759"/>
<sequence length="335" mass="37727">MAAPFAYPQFYYPTPYISPFYSSPHVSPFIPPVNLPGTPNLAPQPERHVRWEDDPPFPRQRRPSWHGGGLAAPANAVPFPSPPIFVTPLPPVMPLPAQASMPAFTHQRRRSDTCLPLPAWVTYPTMVHPAAFSNPQPAPPAAPQLHPLLDGETAAGPKLLFDLSHHTFNPQRITSYNQTSGTALTLDALLQPATYPPVRRMTIRCELVPDWPIVLEPHTTSRERSRERSPFLSVSAREAEDAPITVYDVLMAIYRTLQRRITQSDWARLSARQVNAISSSYTRRSRMYPNVQAFEDAQGVRRVDYLVDQYMFRGIMRETVQDGFSKMKLLVGPAR</sequence>
<evidence type="ECO:0000313" key="3">
    <source>
        <dbReference type="Proteomes" id="UP000313359"/>
    </source>
</evidence>
<dbReference type="EMBL" id="ML122250">
    <property type="protein sequence ID" value="RPD67541.1"/>
    <property type="molecule type" value="Genomic_DNA"/>
</dbReference>
<gene>
    <name evidence="2" type="ORF">L227DRAFT_605907</name>
</gene>
<dbReference type="Proteomes" id="UP000313359">
    <property type="component" value="Unassembled WGS sequence"/>
</dbReference>
<evidence type="ECO:0000259" key="1">
    <source>
        <dbReference type="Pfam" id="PF20415"/>
    </source>
</evidence>
<accession>A0A5C2SWI5</accession>
<evidence type="ECO:0000313" key="2">
    <source>
        <dbReference type="EMBL" id="RPD67541.1"/>
    </source>
</evidence>
<dbReference type="STRING" id="1328759.A0A5C2SWI5"/>
<protein>
    <recommendedName>
        <fullName evidence="1">DUF6699 domain-containing protein</fullName>
    </recommendedName>
</protein>
<dbReference type="AlphaFoldDB" id="A0A5C2SWI5"/>
<organism evidence="2 3">
    <name type="scientific">Lentinus tigrinus ALCF2SS1-6</name>
    <dbReference type="NCBI Taxonomy" id="1328759"/>
    <lineage>
        <taxon>Eukaryota</taxon>
        <taxon>Fungi</taxon>
        <taxon>Dikarya</taxon>
        <taxon>Basidiomycota</taxon>
        <taxon>Agaricomycotina</taxon>
        <taxon>Agaricomycetes</taxon>
        <taxon>Polyporales</taxon>
        <taxon>Polyporaceae</taxon>
        <taxon>Lentinus</taxon>
    </lineage>
</organism>
<dbReference type="InterPro" id="IPR046522">
    <property type="entry name" value="DUF6699"/>
</dbReference>